<gene>
    <name evidence="4" type="primary">cbpA</name>
    <name evidence="4" type="ORF">GKIL_0537</name>
</gene>
<dbReference type="InterPro" id="IPR008971">
    <property type="entry name" value="HSP40/DnaJ_pept-bd"/>
</dbReference>
<dbReference type="InterPro" id="IPR036869">
    <property type="entry name" value="J_dom_sf"/>
</dbReference>
<feature type="region of interest" description="Disordered" evidence="2">
    <location>
        <begin position="122"/>
        <end position="145"/>
    </location>
</feature>
<protein>
    <submittedName>
        <fullName evidence="4">Chaperone DnaJ domain-containing protein</fullName>
    </submittedName>
</protein>
<feature type="domain" description="J" evidence="3">
    <location>
        <begin position="5"/>
        <end position="70"/>
    </location>
</feature>
<keyword evidence="5" id="KW-1185">Reference proteome</keyword>
<dbReference type="PANTHER" id="PTHR43096">
    <property type="entry name" value="DNAJ HOMOLOG 1, MITOCHONDRIAL-RELATED"/>
    <property type="match status" value="1"/>
</dbReference>
<dbReference type="CDD" id="cd10747">
    <property type="entry name" value="DnaJ_C"/>
    <property type="match status" value="1"/>
</dbReference>
<dbReference type="CDD" id="cd06257">
    <property type="entry name" value="DnaJ"/>
    <property type="match status" value="1"/>
</dbReference>
<dbReference type="STRING" id="1183438.GKIL_0537"/>
<dbReference type="PANTHER" id="PTHR43096:SF52">
    <property type="entry name" value="DNAJ HOMOLOG 1, MITOCHONDRIAL-RELATED"/>
    <property type="match status" value="1"/>
</dbReference>
<evidence type="ECO:0000256" key="1">
    <source>
        <dbReference type="ARBA" id="ARBA00023186"/>
    </source>
</evidence>
<sequence>MEYRDYYEILGVPRSADEKQIKQAYRQLARKHHPDLNPGDKQAEEKFKTISEAYEVLSDPNKRSRYDQFGRYWQQGGRPGAPPSGNRGPAGSGGFEGFDFDFSRFGSFDEFIDSLMGNLRGGASSGGERGGPRTTVRTEQRTTAKSEDVEMSIELAIDEALTGVKKRVRTPAGRVVEVNIPAGVHEGTKVRVAGEGGNRSDLLLVVKLKAQPPFTIDGDDVLLELPLTPAEAVLGTKVEVKTLEGRVRLTIPAGSSTGRTLRLGGRGLPRRGGGRGDQLVKLRVEVPTNPGPQERELYEKLLTSESFRPRDRFENL</sequence>
<dbReference type="Proteomes" id="UP000017396">
    <property type="component" value="Chromosome"/>
</dbReference>
<organism evidence="4 5">
    <name type="scientific">Gloeobacter kilaueensis (strain ATCC BAA-2537 / CCAP 1431/1 / ULC 316 / JS1)</name>
    <dbReference type="NCBI Taxonomy" id="1183438"/>
    <lineage>
        <taxon>Bacteria</taxon>
        <taxon>Bacillati</taxon>
        <taxon>Cyanobacteriota</taxon>
        <taxon>Cyanophyceae</taxon>
        <taxon>Gloeobacterales</taxon>
        <taxon>Gloeobacteraceae</taxon>
        <taxon>Gloeobacter</taxon>
    </lineage>
</organism>
<dbReference type="eggNOG" id="COG0484">
    <property type="taxonomic scope" value="Bacteria"/>
</dbReference>
<evidence type="ECO:0000313" key="5">
    <source>
        <dbReference type="Proteomes" id="UP000017396"/>
    </source>
</evidence>
<dbReference type="FunFam" id="2.60.260.20:FF:000013">
    <property type="entry name" value="DnaJ subfamily B member 11"/>
    <property type="match status" value="1"/>
</dbReference>
<name>U5QD44_GLOK1</name>
<keyword evidence="1" id="KW-0143">Chaperone</keyword>
<reference evidence="4 5" key="1">
    <citation type="journal article" date="2013" name="PLoS ONE">
        <title>Cultivation and Complete Genome Sequencing of Gloeobacter kilaueensis sp. nov., from a Lava Cave in Kilauea Caldera, Hawai'i.</title>
        <authorList>
            <person name="Saw J.H."/>
            <person name="Schatz M."/>
            <person name="Brown M.V."/>
            <person name="Kunkel D.D."/>
            <person name="Foster J.S."/>
            <person name="Shick H."/>
            <person name="Christensen S."/>
            <person name="Hou S."/>
            <person name="Wan X."/>
            <person name="Donachie S.P."/>
        </authorList>
    </citation>
    <scope>NUCLEOTIDE SEQUENCE [LARGE SCALE GENOMIC DNA]</scope>
    <source>
        <strain evidence="5">JS</strain>
    </source>
</reference>
<dbReference type="SMART" id="SM00271">
    <property type="entry name" value="DnaJ"/>
    <property type="match status" value="1"/>
</dbReference>
<dbReference type="EMBL" id="CP003587">
    <property type="protein sequence ID" value="AGY56783.1"/>
    <property type="molecule type" value="Genomic_DNA"/>
</dbReference>
<dbReference type="RefSeq" id="WP_023171814.1">
    <property type="nucleotide sequence ID" value="NC_022600.1"/>
</dbReference>
<feature type="region of interest" description="Disordered" evidence="2">
    <location>
        <begin position="72"/>
        <end position="93"/>
    </location>
</feature>
<dbReference type="InterPro" id="IPR001623">
    <property type="entry name" value="DnaJ_domain"/>
</dbReference>
<dbReference type="HOGENOM" id="CLU_017633_0_0_3"/>
<evidence type="ECO:0000256" key="2">
    <source>
        <dbReference type="SAM" id="MobiDB-lite"/>
    </source>
</evidence>
<dbReference type="Pfam" id="PF00226">
    <property type="entry name" value="DnaJ"/>
    <property type="match status" value="1"/>
</dbReference>
<dbReference type="SUPFAM" id="SSF49493">
    <property type="entry name" value="HSP40/DnaJ peptide-binding domain"/>
    <property type="match status" value="2"/>
</dbReference>
<dbReference type="PATRIC" id="fig|1183438.3.peg.533"/>
<dbReference type="Gene3D" id="2.60.260.20">
    <property type="entry name" value="Urease metallochaperone UreE, N-terminal domain"/>
    <property type="match status" value="2"/>
</dbReference>
<dbReference type="AlphaFoldDB" id="U5QD44"/>
<proteinExistence type="predicted"/>
<dbReference type="PROSITE" id="PS00636">
    <property type="entry name" value="DNAJ_1"/>
    <property type="match status" value="1"/>
</dbReference>
<dbReference type="GO" id="GO:0042026">
    <property type="term" value="P:protein refolding"/>
    <property type="evidence" value="ECO:0007669"/>
    <property type="project" value="TreeGrafter"/>
</dbReference>
<dbReference type="OrthoDB" id="9779889at2"/>
<dbReference type="SUPFAM" id="SSF46565">
    <property type="entry name" value="Chaperone J-domain"/>
    <property type="match status" value="1"/>
</dbReference>
<dbReference type="FunFam" id="1.10.287.110:FF:000034">
    <property type="entry name" value="Chaperone protein DnaJ"/>
    <property type="match status" value="1"/>
</dbReference>
<dbReference type="PROSITE" id="PS50076">
    <property type="entry name" value="DNAJ_2"/>
    <property type="match status" value="1"/>
</dbReference>
<evidence type="ECO:0000313" key="4">
    <source>
        <dbReference type="EMBL" id="AGY56783.1"/>
    </source>
</evidence>
<feature type="compositionally biased region" description="Basic and acidic residues" evidence="2">
    <location>
        <begin position="136"/>
        <end position="145"/>
    </location>
</feature>
<dbReference type="Pfam" id="PF01556">
    <property type="entry name" value="DnaJ_C"/>
    <property type="match status" value="1"/>
</dbReference>
<dbReference type="KEGG" id="glj:GKIL_0537"/>
<dbReference type="Gene3D" id="1.10.287.110">
    <property type="entry name" value="DnaJ domain"/>
    <property type="match status" value="1"/>
</dbReference>
<dbReference type="GO" id="GO:0051082">
    <property type="term" value="F:unfolded protein binding"/>
    <property type="evidence" value="ECO:0007669"/>
    <property type="project" value="InterPro"/>
</dbReference>
<dbReference type="PRINTS" id="PR00625">
    <property type="entry name" value="JDOMAIN"/>
</dbReference>
<dbReference type="InterPro" id="IPR018253">
    <property type="entry name" value="DnaJ_domain_CS"/>
</dbReference>
<accession>U5QD44</accession>
<dbReference type="InterPro" id="IPR002939">
    <property type="entry name" value="DnaJ_C"/>
</dbReference>
<dbReference type="GO" id="GO:0005737">
    <property type="term" value="C:cytoplasm"/>
    <property type="evidence" value="ECO:0007669"/>
    <property type="project" value="TreeGrafter"/>
</dbReference>
<evidence type="ECO:0000259" key="3">
    <source>
        <dbReference type="PROSITE" id="PS50076"/>
    </source>
</evidence>